<proteinExistence type="predicted"/>
<protein>
    <submittedName>
        <fullName evidence="3">Uncharacterized protein</fullName>
    </submittedName>
</protein>
<reference evidence="3" key="1">
    <citation type="submission" date="2020-05" db="EMBL/GenBank/DDBJ databases">
        <title>WGS assembly of Panicum virgatum.</title>
        <authorList>
            <person name="Lovell J.T."/>
            <person name="Jenkins J."/>
            <person name="Shu S."/>
            <person name="Juenger T.E."/>
            <person name="Schmutz J."/>
        </authorList>
    </citation>
    <scope>NUCLEOTIDE SEQUENCE</scope>
    <source>
        <strain evidence="3">AP13</strain>
    </source>
</reference>
<evidence type="ECO:0000256" key="1">
    <source>
        <dbReference type="SAM" id="MobiDB-lite"/>
    </source>
</evidence>
<evidence type="ECO:0000256" key="2">
    <source>
        <dbReference type="SAM" id="Phobius"/>
    </source>
</evidence>
<sequence length="263" mass="30709">MCCCYVLWIPYYIFSTSATVMVSFFCLSLRFHYNSNYKCHSVDAFFNNISCTPRSYRRGLFCHLYSMMQYELHVLNVFTLDGQMLASARLKSQIVQEQEVQISAAYRVGIHVVLDLFTVLLKLHRVHTEEGRKPGVSEFWYGILRYLPCRFRRNSPAQTSWQISGPGTRERRRRGNAHPQTAPPLRPPRGRPTPSRLPPPPLPIHRRRRHTARRIPRRGLPRLQLRPHASASPGCLEIPPPPQVPRQARRRARLPCRHRPRRS</sequence>
<keyword evidence="2" id="KW-0472">Membrane</keyword>
<comment type="caution">
    <text evidence="3">The sequence shown here is derived from an EMBL/GenBank/DDBJ whole genome shotgun (WGS) entry which is preliminary data.</text>
</comment>
<evidence type="ECO:0000313" key="3">
    <source>
        <dbReference type="EMBL" id="KAG2654070.1"/>
    </source>
</evidence>
<feature type="compositionally biased region" description="Basic residues" evidence="1">
    <location>
        <begin position="247"/>
        <end position="263"/>
    </location>
</feature>
<organism evidence="3 4">
    <name type="scientific">Panicum virgatum</name>
    <name type="common">Blackwell switchgrass</name>
    <dbReference type="NCBI Taxonomy" id="38727"/>
    <lineage>
        <taxon>Eukaryota</taxon>
        <taxon>Viridiplantae</taxon>
        <taxon>Streptophyta</taxon>
        <taxon>Embryophyta</taxon>
        <taxon>Tracheophyta</taxon>
        <taxon>Spermatophyta</taxon>
        <taxon>Magnoliopsida</taxon>
        <taxon>Liliopsida</taxon>
        <taxon>Poales</taxon>
        <taxon>Poaceae</taxon>
        <taxon>PACMAD clade</taxon>
        <taxon>Panicoideae</taxon>
        <taxon>Panicodae</taxon>
        <taxon>Paniceae</taxon>
        <taxon>Panicinae</taxon>
        <taxon>Panicum</taxon>
        <taxon>Panicum sect. Hiantes</taxon>
    </lineage>
</organism>
<feature type="compositionally biased region" description="Pro residues" evidence="1">
    <location>
        <begin position="181"/>
        <end position="203"/>
    </location>
</feature>
<name>A0A8T0X1V4_PANVG</name>
<gene>
    <name evidence="3" type="ORF">PVAP13_1NG538038</name>
</gene>
<keyword evidence="4" id="KW-1185">Reference proteome</keyword>
<feature type="compositionally biased region" description="Basic residues" evidence="1">
    <location>
        <begin position="204"/>
        <end position="220"/>
    </location>
</feature>
<keyword evidence="2" id="KW-1133">Transmembrane helix</keyword>
<feature type="region of interest" description="Disordered" evidence="1">
    <location>
        <begin position="157"/>
        <end position="263"/>
    </location>
</feature>
<dbReference type="EMBL" id="CM029038">
    <property type="protein sequence ID" value="KAG2654070.1"/>
    <property type="molecule type" value="Genomic_DNA"/>
</dbReference>
<accession>A0A8T0X1V4</accession>
<dbReference type="AlphaFoldDB" id="A0A8T0X1V4"/>
<keyword evidence="2" id="KW-0812">Transmembrane</keyword>
<feature type="transmembrane region" description="Helical" evidence="2">
    <location>
        <begin position="6"/>
        <end position="29"/>
    </location>
</feature>
<dbReference type="Proteomes" id="UP000823388">
    <property type="component" value="Chromosome 1N"/>
</dbReference>
<evidence type="ECO:0000313" key="4">
    <source>
        <dbReference type="Proteomes" id="UP000823388"/>
    </source>
</evidence>